<evidence type="ECO:0000256" key="1">
    <source>
        <dbReference type="SAM" id="MobiDB-lite"/>
    </source>
</evidence>
<evidence type="ECO:0000313" key="5">
    <source>
        <dbReference type="Proteomes" id="UP000000763"/>
    </source>
</evidence>
<feature type="region of interest" description="Disordered" evidence="1">
    <location>
        <begin position="24"/>
        <end position="65"/>
    </location>
</feature>
<reference evidence="3" key="1">
    <citation type="submission" date="2001-07" db="EMBL/GenBank/DDBJ databases">
        <title>Oryza sativa nipponbare(GA3) genomic DNA, chromosome 6, BAC clone:OJ1294_G12.</title>
        <authorList>
            <person name="Sasaki T."/>
            <person name="Matsumoto T."/>
            <person name="Yamamoto K."/>
        </authorList>
    </citation>
    <scope>NUCLEOTIDE SEQUENCE</scope>
</reference>
<reference evidence="5" key="4">
    <citation type="journal article" date="2008" name="Nucleic Acids Res.">
        <title>The rice annotation project database (RAP-DB): 2008 update.</title>
        <authorList>
            <consortium name="The rice annotation project (RAP)"/>
        </authorList>
    </citation>
    <scope>GENOME REANNOTATION</scope>
    <source>
        <strain evidence="5">cv. Nipponbare</strain>
    </source>
</reference>
<dbReference type="Proteomes" id="UP000000763">
    <property type="component" value="Chromosome 6"/>
</dbReference>
<feature type="chain" id="PRO_5010140973" evidence="2">
    <location>
        <begin position="26"/>
        <end position="253"/>
    </location>
</feature>
<reference evidence="5" key="3">
    <citation type="journal article" date="2005" name="Nature">
        <title>The map-based sequence of the rice genome.</title>
        <authorList>
            <consortium name="International rice genome sequencing project (IRGSP)"/>
            <person name="Matsumoto T."/>
            <person name="Wu J."/>
            <person name="Kanamori H."/>
            <person name="Katayose Y."/>
            <person name="Fujisawa M."/>
            <person name="Namiki N."/>
            <person name="Mizuno H."/>
            <person name="Yamamoto K."/>
            <person name="Antonio B.A."/>
            <person name="Baba T."/>
            <person name="Sakata K."/>
            <person name="Nagamura Y."/>
            <person name="Aoki H."/>
            <person name="Arikawa K."/>
            <person name="Arita K."/>
            <person name="Bito T."/>
            <person name="Chiden Y."/>
            <person name="Fujitsuka N."/>
            <person name="Fukunaka R."/>
            <person name="Hamada M."/>
            <person name="Harada C."/>
            <person name="Hayashi A."/>
            <person name="Hijishita S."/>
            <person name="Honda M."/>
            <person name="Hosokawa S."/>
            <person name="Ichikawa Y."/>
            <person name="Idonuma A."/>
            <person name="Iijima M."/>
            <person name="Ikeda M."/>
            <person name="Ikeno M."/>
            <person name="Ito K."/>
            <person name="Ito S."/>
            <person name="Ito T."/>
            <person name="Ito Y."/>
            <person name="Ito Y."/>
            <person name="Iwabuchi A."/>
            <person name="Kamiya K."/>
            <person name="Karasawa W."/>
            <person name="Kurita K."/>
            <person name="Katagiri S."/>
            <person name="Kikuta A."/>
            <person name="Kobayashi H."/>
            <person name="Kobayashi N."/>
            <person name="Machita K."/>
            <person name="Maehara T."/>
            <person name="Masukawa M."/>
            <person name="Mizubayashi T."/>
            <person name="Mukai Y."/>
            <person name="Nagasaki H."/>
            <person name="Nagata Y."/>
            <person name="Naito S."/>
            <person name="Nakashima M."/>
            <person name="Nakama Y."/>
            <person name="Nakamichi Y."/>
            <person name="Nakamura M."/>
            <person name="Meguro A."/>
            <person name="Negishi M."/>
            <person name="Ohta I."/>
            <person name="Ohta T."/>
            <person name="Okamoto M."/>
            <person name="Ono N."/>
            <person name="Saji S."/>
            <person name="Sakaguchi M."/>
            <person name="Sakai K."/>
            <person name="Shibata M."/>
            <person name="Shimokawa T."/>
            <person name="Song J."/>
            <person name="Takazaki Y."/>
            <person name="Terasawa K."/>
            <person name="Tsugane M."/>
            <person name="Tsuji K."/>
            <person name="Ueda S."/>
            <person name="Waki K."/>
            <person name="Yamagata H."/>
            <person name="Yamamoto M."/>
            <person name="Yamamoto S."/>
            <person name="Yamane H."/>
            <person name="Yoshiki S."/>
            <person name="Yoshihara R."/>
            <person name="Yukawa K."/>
            <person name="Zhong H."/>
            <person name="Yano M."/>
            <person name="Yuan Q."/>
            <person name="Ouyang S."/>
            <person name="Liu J."/>
            <person name="Jones K.M."/>
            <person name="Gansberger K."/>
            <person name="Moffat K."/>
            <person name="Hill J."/>
            <person name="Bera J."/>
            <person name="Fadrosh D."/>
            <person name="Jin S."/>
            <person name="Johri S."/>
            <person name="Kim M."/>
            <person name="Overton L."/>
            <person name="Reardon M."/>
            <person name="Tsitrin T."/>
            <person name="Vuong H."/>
            <person name="Weaver B."/>
            <person name="Ciecko A."/>
            <person name="Tallon L."/>
            <person name="Jackson J."/>
            <person name="Pai G."/>
            <person name="Aken S.V."/>
            <person name="Utterback T."/>
            <person name="Reidmuller S."/>
            <person name="Feldblyum T."/>
            <person name="Hsiao J."/>
            <person name="Zismann V."/>
            <person name="Iobst S."/>
            <person name="de Vazeille A.R."/>
            <person name="Buell C.R."/>
            <person name="Ying K."/>
            <person name="Li Y."/>
            <person name="Lu T."/>
            <person name="Huang Y."/>
            <person name="Zhao Q."/>
            <person name="Feng Q."/>
            <person name="Zhang L."/>
            <person name="Zhu J."/>
            <person name="Weng Q."/>
            <person name="Mu J."/>
            <person name="Lu Y."/>
            <person name="Fan D."/>
            <person name="Liu Y."/>
            <person name="Guan J."/>
            <person name="Zhang Y."/>
            <person name="Yu S."/>
            <person name="Liu X."/>
            <person name="Zhang Y."/>
            <person name="Hong G."/>
            <person name="Han B."/>
            <person name="Choisne N."/>
            <person name="Demange N."/>
            <person name="Orjeda G."/>
            <person name="Samain S."/>
            <person name="Cattolico L."/>
            <person name="Pelletier E."/>
            <person name="Couloux A."/>
            <person name="Segurens B."/>
            <person name="Wincker P."/>
            <person name="D'Hont A."/>
            <person name="Scarpelli C."/>
            <person name="Weissenbach J."/>
            <person name="Salanoubat M."/>
            <person name="Quetier F."/>
            <person name="Yu Y."/>
            <person name="Kim H.R."/>
            <person name="Rambo T."/>
            <person name="Currie J."/>
            <person name="Collura K."/>
            <person name="Luo M."/>
            <person name="Yang T."/>
            <person name="Ammiraju J.S.S."/>
            <person name="Engler F."/>
            <person name="Soderlund C."/>
            <person name="Wing R.A."/>
            <person name="Palmer L.E."/>
            <person name="de la Bastide M."/>
            <person name="Spiegel L."/>
            <person name="Nascimento L."/>
            <person name="Zutavern T."/>
            <person name="O'Shaughnessy A."/>
            <person name="Dike S."/>
            <person name="Dedhia N."/>
            <person name="Preston R."/>
            <person name="Balija V."/>
            <person name="McCombie W.R."/>
            <person name="Chow T."/>
            <person name="Chen H."/>
            <person name="Chung M."/>
            <person name="Chen C."/>
            <person name="Shaw J."/>
            <person name="Wu H."/>
            <person name="Hsiao K."/>
            <person name="Chao Y."/>
            <person name="Chu M."/>
            <person name="Cheng C."/>
            <person name="Hour A."/>
            <person name="Lee P."/>
            <person name="Lin S."/>
            <person name="Lin Y."/>
            <person name="Liou J."/>
            <person name="Liu S."/>
            <person name="Hsing Y."/>
            <person name="Raghuvanshi S."/>
            <person name="Mohanty A."/>
            <person name="Bharti A.K."/>
            <person name="Gaur A."/>
            <person name="Gupta V."/>
            <person name="Kumar D."/>
            <person name="Ravi V."/>
            <person name="Vij S."/>
            <person name="Kapur A."/>
            <person name="Khurana P."/>
            <person name="Khurana P."/>
            <person name="Khurana J.P."/>
            <person name="Tyagi A.K."/>
            <person name="Gaikwad K."/>
            <person name="Singh A."/>
            <person name="Dalal V."/>
            <person name="Srivastava S."/>
            <person name="Dixit A."/>
            <person name="Pal A.K."/>
            <person name="Ghazi I.A."/>
            <person name="Yadav M."/>
            <person name="Pandit A."/>
            <person name="Bhargava A."/>
            <person name="Sureshbabu K."/>
            <person name="Batra K."/>
            <person name="Sharma T.R."/>
            <person name="Mohapatra T."/>
            <person name="Singh N.K."/>
            <person name="Messing J."/>
            <person name="Nelson A.B."/>
            <person name="Fuks G."/>
            <person name="Kavchok S."/>
            <person name="Keizer G."/>
            <person name="Linton E."/>
            <person name="Llaca V."/>
            <person name="Song R."/>
            <person name="Tanyolac B."/>
            <person name="Young S."/>
            <person name="Ho-Il K."/>
            <person name="Hahn J.H."/>
            <person name="Sangsakoo G."/>
            <person name="Vanavichit A."/>
            <person name="de Mattos Luiz.A.T."/>
            <person name="Zimmer P.D."/>
            <person name="Malone G."/>
            <person name="Dellagostin O."/>
            <person name="de Oliveira A.C."/>
            <person name="Bevan M."/>
            <person name="Bancroft I."/>
            <person name="Minx P."/>
            <person name="Cordum H."/>
            <person name="Wilson R."/>
            <person name="Cheng Z."/>
            <person name="Jin W."/>
            <person name="Jiang J."/>
            <person name="Leong S.A."/>
            <person name="Iwama H."/>
            <person name="Gojobori T."/>
            <person name="Itoh T."/>
            <person name="Niimura Y."/>
            <person name="Fujii Y."/>
            <person name="Habara T."/>
            <person name="Sakai H."/>
            <person name="Sato Y."/>
            <person name="Wilson G."/>
            <person name="Kumar K."/>
            <person name="McCouch S."/>
            <person name="Juretic N."/>
            <person name="Hoen D."/>
            <person name="Wright S."/>
            <person name="Bruskiewich R."/>
            <person name="Bureau T."/>
            <person name="Miyao A."/>
            <person name="Hirochika H."/>
            <person name="Nishikawa T."/>
            <person name="Kadowaki K."/>
            <person name="Sugiura M."/>
            <person name="Burr B."/>
            <person name="Sasaki T."/>
        </authorList>
    </citation>
    <scope>NUCLEOTIDE SEQUENCE [LARGE SCALE GENOMIC DNA]</scope>
    <source>
        <strain evidence="5">cv. Nipponbare</strain>
    </source>
</reference>
<evidence type="ECO:0000313" key="3">
    <source>
        <dbReference type="EMBL" id="BAD61747.1"/>
    </source>
</evidence>
<dbReference type="EMBL" id="AP003952">
    <property type="protein sequence ID" value="BAD61747.1"/>
    <property type="molecule type" value="Genomic_DNA"/>
</dbReference>
<protein>
    <submittedName>
        <fullName evidence="4">Uncharacterized protein</fullName>
    </submittedName>
</protein>
<organism evidence="4 5">
    <name type="scientific">Oryza sativa subsp. japonica</name>
    <name type="common">Rice</name>
    <dbReference type="NCBI Taxonomy" id="39947"/>
    <lineage>
        <taxon>Eukaryota</taxon>
        <taxon>Viridiplantae</taxon>
        <taxon>Streptophyta</taxon>
        <taxon>Embryophyta</taxon>
        <taxon>Tracheophyta</taxon>
        <taxon>Spermatophyta</taxon>
        <taxon>Magnoliopsida</taxon>
        <taxon>Liliopsida</taxon>
        <taxon>Poales</taxon>
        <taxon>Poaceae</taxon>
        <taxon>BOP clade</taxon>
        <taxon>Oryzoideae</taxon>
        <taxon>Oryzeae</taxon>
        <taxon>Oryzinae</taxon>
        <taxon>Oryza</taxon>
        <taxon>Oryza sativa</taxon>
    </lineage>
</organism>
<reference evidence="4" key="2">
    <citation type="submission" date="2002-06" db="EMBL/GenBank/DDBJ databases">
        <title>Oryza sativa nipponbare(GA3) genomic DNA, chromosome 6, PAC clone:P0427E01.</title>
        <authorList>
            <person name="Sasaki T."/>
            <person name="Matsumoto T."/>
            <person name="Katayose Y."/>
        </authorList>
    </citation>
    <scope>NUCLEOTIDE SEQUENCE</scope>
</reference>
<accession>Q5Z6C8</accession>
<sequence>MAVNWSGIVSLVIVSSLARFLSTRASSPDAEVRQPMSPAAEHARSRRGTQRSAAPEGRDGSGDAVSLSRCLPRALLHPAMLAPARAPRPPRRAPSLSIVAVLGSGDEGQRRRDAVAALPTAVPPAAYPLYRPLPRLSRRLTKLLEGIVEAWTTAASVGTARLRRRTLGSRQRLDLLEELPSMHTDGVMDILGSFYARWIEWWLTGAGGIKDGARWPELEKTMPIDKLATPLARFLWGFRRGGRRDEDGAVAWP</sequence>
<dbReference type="EMBL" id="AP005449">
    <property type="protein sequence ID" value="BAD61924.1"/>
    <property type="molecule type" value="Genomic_DNA"/>
</dbReference>
<evidence type="ECO:0000256" key="2">
    <source>
        <dbReference type="SAM" id="SignalP"/>
    </source>
</evidence>
<keyword evidence="2" id="KW-0732">Signal</keyword>
<evidence type="ECO:0000313" key="4">
    <source>
        <dbReference type="EMBL" id="BAD61924.1"/>
    </source>
</evidence>
<name>Q5Z6C8_ORYSJ</name>
<dbReference type="AlphaFoldDB" id="Q5Z6C8"/>
<gene>
    <name evidence="3" type="ORF">OJ1294_G12.9</name>
    <name evidence="4" type="ORF">P0427E01.47</name>
</gene>
<feature type="signal peptide" evidence="2">
    <location>
        <begin position="1"/>
        <end position="25"/>
    </location>
</feature>
<proteinExistence type="predicted"/>